<evidence type="ECO:0000313" key="1">
    <source>
        <dbReference type="EMBL" id="KKK63401.1"/>
    </source>
</evidence>
<dbReference type="PROSITE" id="PS51257">
    <property type="entry name" value="PROKAR_LIPOPROTEIN"/>
    <property type="match status" value="1"/>
</dbReference>
<comment type="caution">
    <text evidence="1">The sequence shown here is derived from an EMBL/GenBank/DDBJ whole genome shotgun (WGS) entry which is preliminary data.</text>
</comment>
<sequence length="148" mass="16183">MKKVRERFKSTNVFPRVCLALVAIIAVSGCATNGFLGFGDPLTTSSYVDGAVAESAQRISATEQETERIAREFAAIKTDIEALNTLKNEIENIIATIEQNKRETAALQSLAARVGERLEEMPTEMLRQLVQALQTYLEMIESEGTSGG</sequence>
<gene>
    <name evidence="1" type="ORF">LCGC14_2994650</name>
</gene>
<reference evidence="1" key="1">
    <citation type="journal article" date="2015" name="Nature">
        <title>Complex archaea that bridge the gap between prokaryotes and eukaryotes.</title>
        <authorList>
            <person name="Spang A."/>
            <person name="Saw J.H."/>
            <person name="Jorgensen S.L."/>
            <person name="Zaremba-Niedzwiedzka K."/>
            <person name="Martijn J."/>
            <person name="Lind A.E."/>
            <person name="van Eijk R."/>
            <person name="Schleper C."/>
            <person name="Guy L."/>
            <person name="Ettema T.J."/>
        </authorList>
    </citation>
    <scope>NUCLEOTIDE SEQUENCE</scope>
</reference>
<organism evidence="1">
    <name type="scientific">marine sediment metagenome</name>
    <dbReference type="NCBI Taxonomy" id="412755"/>
    <lineage>
        <taxon>unclassified sequences</taxon>
        <taxon>metagenomes</taxon>
        <taxon>ecological metagenomes</taxon>
    </lineage>
</organism>
<proteinExistence type="predicted"/>
<accession>A0A0F8ZTZ2</accession>
<dbReference type="AlphaFoldDB" id="A0A0F8ZTZ2"/>
<name>A0A0F8ZTZ2_9ZZZZ</name>
<dbReference type="EMBL" id="LAZR01061531">
    <property type="protein sequence ID" value="KKK63401.1"/>
    <property type="molecule type" value="Genomic_DNA"/>
</dbReference>
<protein>
    <submittedName>
        <fullName evidence="1">Uncharacterized protein</fullName>
    </submittedName>
</protein>